<dbReference type="SMART" id="SM01127">
    <property type="entry name" value="DDHD"/>
    <property type="match status" value="1"/>
</dbReference>
<feature type="region of interest" description="Disordered" evidence="1">
    <location>
        <begin position="1015"/>
        <end position="1038"/>
    </location>
</feature>
<dbReference type="SUPFAM" id="SSF53474">
    <property type="entry name" value="alpha/beta-Hydrolases"/>
    <property type="match status" value="1"/>
</dbReference>
<dbReference type="Pfam" id="PF02862">
    <property type="entry name" value="DDHD"/>
    <property type="match status" value="2"/>
</dbReference>
<feature type="compositionally biased region" description="Basic and acidic residues" evidence="1">
    <location>
        <begin position="1369"/>
        <end position="1382"/>
    </location>
</feature>
<sequence length="1416" mass="159525">MADSEANRGVTDSGIAGSSRKREGEASGSVGIEETSPDMLKNTPSNIRRLADEIEQCEGRQKYLAQTRSPSDGGDVRWYFCKVPLAENELAASVPRTEIVGKSDYFRFGMRDSLAIEASFLQREEELLSSWWKEYAECSEGPRGWPSSTTKLDPQSKSSTIDNAQSAELYEFEEERVGVPVKGGLYEVDLVKRHCFPVYWNGENRRVLRGHWFARKGGLDWLPLREDVAEQLEFAYRSQVWHRRTFQPSGLFAARVGLQGSTSGLHVLFTGEDNTWEAWLNVDASGFSSVTGLGGNGIKLRRGYAPSQSPKPTQSNEKGEYMTAESRLGGRCRRIIIPAMDKSSGWLSAAATFRKWGSAIPRTTARKTSKDVAKIQQWPDSKIRISFKRGLSRLTEGGESQRGLRWWICTAHTSYFNSLHGKRQPQSFPSGWSFDGELVLLDYWQASGGCMRSSKPEETRGVRGTLQIKGSSGTVASEIHTSSLREVDGGRWRTGPHGQPDTNLNFEKVEKVQGNSLGLGRWSSNGLRQKNHVQDWPNQKSMKRGSICMGQGGLRSNGPFNNRGWAQPKSNKLNPHHSSWNIRGRSSQAEPRVQTANCIEEGPQETAQFGPLECERDKKKGEWGSVLEGREGELARAAWRFLVFDDDDIYEEEIVEISNIEEPVVQAIEISRMTVGGSESSSPTNSEAKSALLRHMQSLLDSEPLQISGQEEESSDHRDINPPLWPRDGEQAAWINEWVEGSGSAENQLVVHENWNLKEDELRQQQEEEMDDYCSQVPVQHLVFMVHGIGQRLEKSNLVDDVGNFRHITASLSERHLTSYQRGTQRVLFIPCQWRKGLKLSGETAVEKITLDGVRGLRVTLSATVHDVLYYMSPIYCQDIIDSVSNQLNKLYLKFLKRNPGYDGKVSLYGHSLGSVLSYDILCHQENLSSPFPMDWMYKEHIRNENSSPDIRMYKEYIRNENSSPDINNQPSECNSMSNLEDKNFVVKNETKYMVGPSDEDNMSAQTTLSVLEEEHDEDSCIPVGPPVTSDSDSDEPSTIAMESKKPNNISLSNKDVLEPVVDCTDMPCQRDGLHETTSINNGVPVSDLKKIAEEISESDKDKTIRLLREEINVLKGRIKKLGSQFGGKGNKEEITTVRNQPVSEKLPSGQNDTPKSYTPYIKYTKLEFKVDTFFAVGSPLGVFLALRNIRIGIGKGQEYWEEENIREEMPACRQMFNIFHPFDPVAYRIEPLICKEYISKRPVIIPYHRGGKRLHIGLQEFSEDIALRSQAIMDHLKSIRVKVLTVCQSSSKDGLDEPLENAQEKEHRSYGSILMERLTGTEDGRIDHVLQDKTFQHPYISAIGAHTNYWRDNDTALFILKHLYRDIPEEPKSPDAPKEGSSKGGSSEDYEELNDTWLFSSYAVQNLTGLSDKGN</sequence>
<dbReference type="GO" id="GO:0005737">
    <property type="term" value="C:cytoplasm"/>
    <property type="evidence" value="ECO:0007669"/>
    <property type="project" value="TreeGrafter"/>
</dbReference>
<accession>A0A5J5BSA1</accession>
<dbReference type="PANTHER" id="PTHR23509">
    <property type="entry name" value="PA-PL1 PHOSPHOLIPASE FAMILY"/>
    <property type="match status" value="1"/>
</dbReference>
<feature type="region of interest" description="Disordered" evidence="1">
    <location>
        <begin position="140"/>
        <end position="159"/>
    </location>
</feature>
<feature type="compositionally biased region" description="Polar residues" evidence="1">
    <location>
        <begin position="146"/>
        <end position="159"/>
    </location>
</feature>
<dbReference type="GO" id="GO:0004620">
    <property type="term" value="F:phospholipase activity"/>
    <property type="evidence" value="ECO:0007669"/>
    <property type="project" value="TreeGrafter"/>
</dbReference>
<feature type="region of interest" description="Disordered" evidence="1">
    <location>
        <begin position="1369"/>
        <end position="1392"/>
    </location>
</feature>
<dbReference type="InterPro" id="IPR058055">
    <property type="entry name" value="PA-PLA1"/>
</dbReference>
<organism evidence="3 4">
    <name type="scientific">Nyssa sinensis</name>
    <dbReference type="NCBI Taxonomy" id="561372"/>
    <lineage>
        <taxon>Eukaryota</taxon>
        <taxon>Viridiplantae</taxon>
        <taxon>Streptophyta</taxon>
        <taxon>Embryophyta</taxon>
        <taxon>Tracheophyta</taxon>
        <taxon>Spermatophyta</taxon>
        <taxon>Magnoliopsida</taxon>
        <taxon>eudicotyledons</taxon>
        <taxon>Gunneridae</taxon>
        <taxon>Pentapetalae</taxon>
        <taxon>asterids</taxon>
        <taxon>Cornales</taxon>
        <taxon>Nyssaceae</taxon>
        <taxon>Nyssa</taxon>
    </lineage>
</organism>
<dbReference type="InterPro" id="IPR004177">
    <property type="entry name" value="DDHD_dom"/>
</dbReference>
<name>A0A5J5BSA1_9ASTE</name>
<keyword evidence="4" id="KW-1185">Reference proteome</keyword>
<reference evidence="3 4" key="1">
    <citation type="submission" date="2019-09" db="EMBL/GenBank/DDBJ databases">
        <title>A chromosome-level genome assembly of the Chinese tupelo Nyssa sinensis.</title>
        <authorList>
            <person name="Yang X."/>
            <person name="Kang M."/>
            <person name="Yang Y."/>
            <person name="Xiong H."/>
            <person name="Wang M."/>
            <person name="Zhang Z."/>
            <person name="Wang Z."/>
            <person name="Wu H."/>
            <person name="Ma T."/>
            <person name="Liu J."/>
            <person name="Xi Z."/>
        </authorList>
    </citation>
    <scope>NUCLEOTIDE SEQUENCE [LARGE SCALE GENOMIC DNA]</scope>
    <source>
        <strain evidence="3">J267</strain>
        <tissue evidence="3">Leaf</tissue>
    </source>
</reference>
<evidence type="ECO:0000313" key="3">
    <source>
        <dbReference type="EMBL" id="KAA8544627.1"/>
    </source>
</evidence>
<dbReference type="OrthoDB" id="431378at2759"/>
<evidence type="ECO:0000256" key="1">
    <source>
        <dbReference type="SAM" id="MobiDB-lite"/>
    </source>
</evidence>
<dbReference type="PANTHER" id="PTHR23509:SF10">
    <property type="entry name" value="LD21067P"/>
    <property type="match status" value="1"/>
</dbReference>
<feature type="domain" description="DDHD" evidence="2">
    <location>
        <begin position="1167"/>
        <end position="1366"/>
    </location>
</feature>
<dbReference type="InterPro" id="IPR029058">
    <property type="entry name" value="AB_hydrolase_fold"/>
</dbReference>
<dbReference type="GO" id="GO:0046872">
    <property type="term" value="F:metal ion binding"/>
    <property type="evidence" value="ECO:0007669"/>
    <property type="project" value="InterPro"/>
</dbReference>
<proteinExistence type="predicted"/>
<dbReference type="Proteomes" id="UP000325577">
    <property type="component" value="Linkage Group LG11"/>
</dbReference>
<gene>
    <name evidence="3" type="ORF">F0562_022639</name>
</gene>
<evidence type="ECO:0000259" key="2">
    <source>
        <dbReference type="PROSITE" id="PS51043"/>
    </source>
</evidence>
<protein>
    <recommendedName>
        <fullName evidence="2">DDHD domain-containing protein</fullName>
    </recommendedName>
</protein>
<dbReference type="PROSITE" id="PS51043">
    <property type="entry name" value="DDHD"/>
    <property type="match status" value="1"/>
</dbReference>
<feature type="region of interest" description="Disordered" evidence="1">
    <location>
        <begin position="1"/>
        <end position="46"/>
    </location>
</feature>
<evidence type="ECO:0000313" key="4">
    <source>
        <dbReference type="Proteomes" id="UP000325577"/>
    </source>
</evidence>
<dbReference type="EMBL" id="CM018034">
    <property type="protein sequence ID" value="KAA8544627.1"/>
    <property type="molecule type" value="Genomic_DNA"/>
</dbReference>